<protein>
    <recommendedName>
        <fullName evidence="3">Diphthine--ammonia ligase</fullName>
        <ecNumber evidence="2">6.3.1.14</ecNumber>
    </recommendedName>
    <alternativeName>
        <fullName evidence="7">Diphthamide synthase</fullName>
    </alternativeName>
    <alternativeName>
        <fullName evidence="8">Diphthamide synthetase</fullName>
    </alternativeName>
</protein>
<dbReference type="GO" id="GO:0005524">
    <property type="term" value="F:ATP binding"/>
    <property type="evidence" value="ECO:0007669"/>
    <property type="project" value="UniProtKB-KW"/>
</dbReference>
<dbReference type="FunFam" id="3.90.1490.10:FF:000001">
    <property type="entry name" value="Diphthine--ammonia ligase"/>
    <property type="match status" value="1"/>
</dbReference>
<dbReference type="Pfam" id="PF01042">
    <property type="entry name" value="Ribonuc_L-PSP"/>
    <property type="match status" value="2"/>
</dbReference>
<dbReference type="EC" id="6.3.1.14" evidence="2"/>
<dbReference type="Proteomes" id="UP000235388">
    <property type="component" value="Unassembled WGS sequence"/>
</dbReference>
<gene>
    <name evidence="12" type="ORF">PCANC_03470</name>
</gene>
<dbReference type="STRING" id="200324.A0A2N5W2J7"/>
<dbReference type="FunFam" id="3.30.1330.40:FF:000012">
    <property type="entry name" value="diphthine--ammonia ligase isoform X1"/>
    <property type="match status" value="1"/>
</dbReference>
<reference evidence="12 13" key="1">
    <citation type="submission" date="2017-11" db="EMBL/GenBank/DDBJ databases">
        <title>De novo assembly and phasing of dikaryotic genomes from two isolates of Puccinia coronata f. sp. avenae, the causal agent of oat crown rust.</title>
        <authorList>
            <person name="Miller M.E."/>
            <person name="Zhang Y."/>
            <person name="Omidvar V."/>
            <person name="Sperschneider J."/>
            <person name="Schwessinger B."/>
            <person name="Raley C."/>
            <person name="Palmer J.M."/>
            <person name="Garnica D."/>
            <person name="Upadhyaya N."/>
            <person name="Rathjen J."/>
            <person name="Taylor J.M."/>
            <person name="Park R.F."/>
            <person name="Dodds P.N."/>
            <person name="Hirsch C.D."/>
            <person name="Kianian S.F."/>
            <person name="Figueroa M."/>
        </authorList>
    </citation>
    <scope>NUCLEOTIDE SEQUENCE [LARGE SCALE GENOMIC DNA]</scope>
    <source>
        <strain evidence="12">12NC29</strain>
    </source>
</reference>
<proteinExistence type="predicted"/>
<name>A0A2N5W2J7_9BASI</name>
<keyword evidence="4" id="KW-0436">Ligase</keyword>
<dbReference type="InterPro" id="IPR035959">
    <property type="entry name" value="RutC-like_sf"/>
</dbReference>
<organism evidence="12 13">
    <name type="scientific">Puccinia coronata f. sp. avenae</name>
    <dbReference type="NCBI Taxonomy" id="200324"/>
    <lineage>
        <taxon>Eukaryota</taxon>
        <taxon>Fungi</taxon>
        <taxon>Dikarya</taxon>
        <taxon>Basidiomycota</taxon>
        <taxon>Pucciniomycotina</taxon>
        <taxon>Pucciniomycetes</taxon>
        <taxon>Pucciniales</taxon>
        <taxon>Pucciniaceae</taxon>
        <taxon>Puccinia</taxon>
    </lineage>
</organism>
<dbReference type="PANTHER" id="PTHR12196:SF2">
    <property type="entry name" value="DIPHTHINE--AMMONIA LIGASE"/>
    <property type="match status" value="1"/>
</dbReference>
<feature type="compositionally biased region" description="Acidic residues" evidence="10">
    <location>
        <begin position="584"/>
        <end position="593"/>
    </location>
</feature>
<dbReference type="InterPro" id="IPR030662">
    <property type="entry name" value="DPH6/MJ0570"/>
</dbReference>
<evidence type="ECO:0000256" key="8">
    <source>
        <dbReference type="ARBA" id="ARBA00031552"/>
    </source>
</evidence>
<dbReference type="FunFam" id="3.30.1330.40:FF:000010">
    <property type="entry name" value="Diphthine--ammonia ligase"/>
    <property type="match status" value="1"/>
</dbReference>
<evidence type="ECO:0000256" key="9">
    <source>
        <dbReference type="ARBA" id="ARBA00048108"/>
    </source>
</evidence>
<dbReference type="GO" id="GO:0017183">
    <property type="term" value="P:protein histidyl modification to diphthamide"/>
    <property type="evidence" value="ECO:0007669"/>
    <property type="project" value="TreeGrafter"/>
</dbReference>
<feature type="domain" description="Diphthamide synthase" evidence="11">
    <location>
        <begin position="158"/>
        <end position="264"/>
    </location>
</feature>
<dbReference type="InterPro" id="IPR006175">
    <property type="entry name" value="YjgF/YER057c/UK114"/>
</dbReference>
<evidence type="ECO:0000256" key="3">
    <source>
        <dbReference type="ARBA" id="ARBA00018426"/>
    </source>
</evidence>
<dbReference type="GO" id="GO:0017178">
    <property type="term" value="F:diphthine-ammonia ligase activity"/>
    <property type="evidence" value="ECO:0007669"/>
    <property type="project" value="UniProtKB-EC"/>
</dbReference>
<evidence type="ECO:0000256" key="7">
    <source>
        <dbReference type="ARBA" id="ARBA00029814"/>
    </source>
</evidence>
<dbReference type="Gene3D" id="3.90.1490.10">
    <property type="entry name" value="putative n-type atp pyrophosphatase, domain 2"/>
    <property type="match status" value="1"/>
</dbReference>
<dbReference type="OrthoDB" id="686384at2759"/>
<dbReference type="Gene3D" id="3.30.1330.40">
    <property type="entry name" value="RutC-like"/>
    <property type="match status" value="2"/>
</dbReference>
<evidence type="ECO:0000256" key="6">
    <source>
        <dbReference type="ARBA" id="ARBA00022840"/>
    </source>
</evidence>
<feature type="region of interest" description="Disordered" evidence="10">
    <location>
        <begin position="580"/>
        <end position="602"/>
    </location>
</feature>
<evidence type="ECO:0000256" key="2">
    <source>
        <dbReference type="ARBA" id="ARBA00012089"/>
    </source>
</evidence>
<evidence type="ECO:0000256" key="1">
    <source>
        <dbReference type="ARBA" id="ARBA00005156"/>
    </source>
</evidence>
<comment type="caution">
    <text evidence="12">The sequence shown here is derived from an EMBL/GenBank/DDBJ whole genome shotgun (WGS) entry which is preliminary data.</text>
</comment>
<evidence type="ECO:0000259" key="11">
    <source>
        <dbReference type="Pfam" id="PF01902"/>
    </source>
</evidence>
<dbReference type="CDD" id="cd06155">
    <property type="entry name" value="eu_AANH_C_1"/>
    <property type="match status" value="1"/>
</dbReference>
<dbReference type="Gene3D" id="3.40.50.620">
    <property type="entry name" value="HUPs"/>
    <property type="match status" value="1"/>
</dbReference>
<comment type="pathway">
    <text evidence="1">Protein modification; peptidyl-diphthamide biosynthesis.</text>
</comment>
<evidence type="ECO:0000256" key="10">
    <source>
        <dbReference type="SAM" id="MobiDB-lite"/>
    </source>
</evidence>
<evidence type="ECO:0000313" key="12">
    <source>
        <dbReference type="EMBL" id="PLW56420.1"/>
    </source>
</evidence>
<accession>A0A2N5W2J7</accession>
<keyword evidence="6" id="KW-0067">ATP-binding</keyword>
<dbReference type="CDD" id="cd06156">
    <property type="entry name" value="eu_AANH_C_2"/>
    <property type="match status" value="1"/>
</dbReference>
<comment type="catalytic activity">
    <reaction evidence="9">
        <text>diphthine-[translation elongation factor 2] + NH4(+) + ATP = diphthamide-[translation elongation factor 2] + AMP + diphosphate + H(+)</text>
        <dbReference type="Rhea" id="RHEA:19753"/>
        <dbReference type="Rhea" id="RHEA-COMP:10172"/>
        <dbReference type="Rhea" id="RHEA-COMP:10174"/>
        <dbReference type="ChEBI" id="CHEBI:15378"/>
        <dbReference type="ChEBI" id="CHEBI:16692"/>
        <dbReference type="ChEBI" id="CHEBI:28938"/>
        <dbReference type="ChEBI" id="CHEBI:30616"/>
        <dbReference type="ChEBI" id="CHEBI:33019"/>
        <dbReference type="ChEBI" id="CHEBI:82696"/>
        <dbReference type="ChEBI" id="CHEBI:456215"/>
        <dbReference type="EC" id="6.3.1.14"/>
    </reaction>
</comment>
<dbReference type="EMBL" id="PGCJ01000021">
    <property type="protein sequence ID" value="PLW56420.1"/>
    <property type="molecule type" value="Genomic_DNA"/>
</dbReference>
<dbReference type="InterPro" id="IPR014729">
    <property type="entry name" value="Rossmann-like_a/b/a_fold"/>
</dbReference>
<evidence type="ECO:0000313" key="13">
    <source>
        <dbReference type="Proteomes" id="UP000235388"/>
    </source>
</evidence>
<keyword evidence="5" id="KW-0547">Nucleotide-binding</keyword>
<evidence type="ECO:0000256" key="4">
    <source>
        <dbReference type="ARBA" id="ARBA00022598"/>
    </source>
</evidence>
<dbReference type="SUPFAM" id="SSF52402">
    <property type="entry name" value="Adenine nucleotide alpha hydrolases-like"/>
    <property type="match status" value="1"/>
</dbReference>
<dbReference type="CDD" id="cd01994">
    <property type="entry name" value="AANH_PF0828-like"/>
    <property type="match status" value="1"/>
</dbReference>
<dbReference type="InterPro" id="IPR002761">
    <property type="entry name" value="Diphthami_syn_dom"/>
</dbReference>
<sequence length="701" mass="76310">MKVVGLLSGGKDSCYNLCHCVKNGHEIVALATLGPEPGTDELDSYLYQTVGQDGIHLVAEALRLPLHRQTIRGTAVELGSEYGPRSHTSSMQGVEGDETEDMYTLLNKIKCIYPEITAVSVGAILSGYQRVRVEYVWVNMKVFFLSLQYHHLKVSCTPRSCQRLGLTVLAFLWQRDQAELLREMVEAPVKSVLIKVAGAGLVPGHLGKSLAEMEPILQSLNSKYGVHVCGEGGEYETYTLDCPIFHSRISLEETTAAHHGESSHIAPVAYLRLVSAKISPKPNGVSNLDGVTLPPLLEPEFAGTMNELGSYPVPSFPRPNPPSLQGTSSLRSCISKRGNWVFVASIFGTSSSTSSGCVGDSLEKEVEEAFNHLEVLLAESSLSLMDIAHINLTLSSMAHFSEVNRVYATKFGTSPPTRACVASHLPGRARVMLDAIVRLPASDRNPQDRVALHVQSRSYWAPANIGPYSQAVMVGSKIFVSGQIGLIPASLTLPSPSSFLEEAVLSLQHVQRILATFHSPQWIESIICYMVDISHLEQARMVWKCTQSMYKENIPVLFLEVSELPKGALVEWQVVAGTCQSSSDQDDEDEDAPGPEYISGHQPVFSGCNSRSSQTLTVIGTVSNDPDISTQLPRHHLTYIRGFHSTGVSVDEAERRIKSSLSLTQEKVDDYAISLVCANAIGLNTGPADLDIGYYAMGSLL</sequence>
<dbReference type="Pfam" id="PF01902">
    <property type="entry name" value="Diphthami_syn_2"/>
    <property type="match status" value="2"/>
</dbReference>
<dbReference type="SUPFAM" id="SSF55298">
    <property type="entry name" value="YjgF-like"/>
    <property type="match status" value="2"/>
</dbReference>
<evidence type="ECO:0000256" key="5">
    <source>
        <dbReference type="ARBA" id="ARBA00022741"/>
    </source>
</evidence>
<keyword evidence="13" id="KW-1185">Reference proteome</keyword>
<dbReference type="AlphaFoldDB" id="A0A2N5W2J7"/>
<dbReference type="PANTHER" id="PTHR12196">
    <property type="entry name" value="DOMAIN OF UNKNOWN FUNCTION 71 DUF71 -CONTAINING PROTEIN"/>
    <property type="match status" value="1"/>
</dbReference>
<feature type="domain" description="Diphthamide synthase" evidence="11">
    <location>
        <begin position="1"/>
        <end position="75"/>
    </location>
</feature>